<dbReference type="PANTHER" id="PTHR28263">
    <property type="entry name" value="GOLGI TO ER TRAFFIC PROTEIN 2"/>
    <property type="match status" value="1"/>
</dbReference>
<dbReference type="InterPro" id="IPR028143">
    <property type="entry name" value="Get2/sif1"/>
</dbReference>
<dbReference type="Pfam" id="PF08690">
    <property type="entry name" value="GET2"/>
    <property type="match status" value="1"/>
</dbReference>
<evidence type="ECO:0000256" key="2">
    <source>
        <dbReference type="ARBA" id="ARBA00022989"/>
    </source>
</evidence>
<keyword evidence="2 5" id="KW-1133">Transmembrane helix</keyword>
<evidence type="ECO:0000256" key="3">
    <source>
        <dbReference type="ARBA" id="ARBA00023136"/>
    </source>
</evidence>
<comment type="caution">
    <text evidence="6">The sequence shown here is derived from an EMBL/GenBank/DDBJ whole genome shotgun (WGS) entry which is preliminary data.</text>
</comment>
<evidence type="ECO:0000313" key="6">
    <source>
        <dbReference type="EMBL" id="THH04801.1"/>
    </source>
</evidence>
<dbReference type="Proteomes" id="UP000308199">
    <property type="component" value="Unassembled WGS sequence"/>
</dbReference>
<dbReference type="AlphaFoldDB" id="A0A4S4L1Z5"/>
<keyword evidence="3 5" id="KW-0472">Membrane</keyword>
<dbReference type="OrthoDB" id="5393181at2759"/>
<sequence length="326" mass="34586">MSSAAAREARRKAILSRGTDRLSKLTSSARGEDNPVYANIDTPMQKASTTETFVGEESIMPTPPARASPVPVLNNPATDSGPSAWSTEQQQEFMRALMAAPELTGATLDSRGPGARPTAGQVYPDEGFGGGAGDDPMAAMLNALSQFSGQAPPGLGSMPGMPPMTMGQSAQAIPIATPPTLFSKLRPLLHLLASWILLAFSALVTEPKAYAAYSHSRSSGSWERWAELGWRSAKEPFGVHPVPFFWAFSTLQLVLHSAQIFMKSNSIQPPTLLALALPHLPPIVHSIVMNTLTYIQMGGMLLDDLAGLVVGVGVLVWLAGWVADGQ</sequence>
<evidence type="ECO:0000256" key="5">
    <source>
        <dbReference type="SAM" id="Phobius"/>
    </source>
</evidence>
<proteinExistence type="predicted"/>
<evidence type="ECO:0008006" key="8">
    <source>
        <dbReference type="Google" id="ProtNLM"/>
    </source>
</evidence>
<protein>
    <recommendedName>
        <fullName evidence="8">Golgi to ER traffic protein 2</fullName>
    </recommendedName>
</protein>
<name>A0A4S4L1Z5_9AGAM</name>
<keyword evidence="1 5" id="KW-0812">Transmembrane</keyword>
<evidence type="ECO:0000256" key="1">
    <source>
        <dbReference type="ARBA" id="ARBA00022692"/>
    </source>
</evidence>
<evidence type="ECO:0000313" key="7">
    <source>
        <dbReference type="Proteomes" id="UP000308199"/>
    </source>
</evidence>
<organism evidence="6 7">
    <name type="scientific">Phellinidium pouzarii</name>
    <dbReference type="NCBI Taxonomy" id="167371"/>
    <lineage>
        <taxon>Eukaryota</taxon>
        <taxon>Fungi</taxon>
        <taxon>Dikarya</taxon>
        <taxon>Basidiomycota</taxon>
        <taxon>Agaricomycotina</taxon>
        <taxon>Agaricomycetes</taxon>
        <taxon>Hymenochaetales</taxon>
        <taxon>Hymenochaetaceae</taxon>
        <taxon>Phellinidium</taxon>
    </lineage>
</organism>
<gene>
    <name evidence="6" type="ORF">EW145_g5262</name>
</gene>
<accession>A0A4S4L1Z5</accession>
<evidence type="ECO:0000256" key="4">
    <source>
        <dbReference type="SAM" id="MobiDB-lite"/>
    </source>
</evidence>
<dbReference type="EMBL" id="SGPK01000311">
    <property type="protein sequence ID" value="THH04801.1"/>
    <property type="molecule type" value="Genomic_DNA"/>
</dbReference>
<feature type="region of interest" description="Disordered" evidence="4">
    <location>
        <begin position="1"/>
        <end position="56"/>
    </location>
</feature>
<reference evidence="6 7" key="1">
    <citation type="submission" date="2019-02" db="EMBL/GenBank/DDBJ databases">
        <title>Genome sequencing of the rare red list fungi Phellinidium pouzarii.</title>
        <authorList>
            <person name="Buettner E."/>
            <person name="Kellner H."/>
        </authorList>
    </citation>
    <scope>NUCLEOTIDE SEQUENCE [LARGE SCALE GENOMIC DNA]</scope>
    <source>
        <strain evidence="6 7">DSM 108285</strain>
    </source>
</reference>
<feature type="transmembrane region" description="Helical" evidence="5">
    <location>
        <begin position="305"/>
        <end position="323"/>
    </location>
</feature>
<dbReference type="PANTHER" id="PTHR28263:SF1">
    <property type="entry name" value="GOLGI TO ER TRAFFIC PROTEIN 2"/>
    <property type="match status" value="1"/>
</dbReference>
<dbReference type="GO" id="GO:0006890">
    <property type="term" value="P:retrograde vesicle-mediated transport, Golgi to endoplasmic reticulum"/>
    <property type="evidence" value="ECO:0007669"/>
    <property type="project" value="TreeGrafter"/>
</dbReference>
<keyword evidence="7" id="KW-1185">Reference proteome</keyword>